<evidence type="ECO:0000313" key="2">
    <source>
        <dbReference type="EMBL" id="PSV01114.1"/>
    </source>
</evidence>
<proteinExistence type="predicted"/>
<gene>
    <name evidence="2" type="ORF">C9J27_03585</name>
</gene>
<accession>A0A2T3KMW3</accession>
<evidence type="ECO:0000313" key="3">
    <source>
        <dbReference type="Proteomes" id="UP000241426"/>
    </source>
</evidence>
<dbReference type="EMBL" id="PYNF01000002">
    <property type="protein sequence ID" value="PSV01114.1"/>
    <property type="molecule type" value="Genomic_DNA"/>
</dbReference>
<dbReference type="AlphaFoldDB" id="A0A2T3KMW3"/>
<dbReference type="Proteomes" id="UP000241426">
    <property type="component" value="Unassembled WGS sequence"/>
</dbReference>
<reference evidence="2 3" key="1">
    <citation type="submission" date="2018-01" db="EMBL/GenBank/DDBJ databases">
        <title>Whole genome sequencing of Histamine producing bacteria.</title>
        <authorList>
            <person name="Butler K."/>
        </authorList>
    </citation>
    <scope>NUCLEOTIDE SEQUENCE [LARGE SCALE GENOMIC DNA]</scope>
    <source>
        <strain evidence="2 3">FS-7.2</strain>
    </source>
</reference>
<protein>
    <submittedName>
        <fullName evidence="2">Uncharacterized protein</fullName>
    </submittedName>
</protein>
<name>A0A2T3KMW3_9GAMM</name>
<sequence length="165" mass="19082">MSNYSEWQGLKIMTAQNNKKMSIIEVLNNTTETLSKYTMRLIQIETALCTYDLNLVQIKSDEIKLFEMKLQSDIQQINSVFESTFHAPFSTENMKLACSRDINLKNAYDNFMTMINAALAQLNVNDKLNEQTFEAFESVIPPKMLDGESSQVKGLRRRKHKRSKE</sequence>
<feature type="compositionally biased region" description="Basic residues" evidence="1">
    <location>
        <begin position="154"/>
        <end position="165"/>
    </location>
</feature>
<feature type="region of interest" description="Disordered" evidence="1">
    <location>
        <begin position="146"/>
        <end position="165"/>
    </location>
</feature>
<comment type="caution">
    <text evidence="2">The sequence shown here is derived from an EMBL/GenBank/DDBJ whole genome shotgun (WGS) entry which is preliminary data.</text>
</comment>
<organism evidence="2 3">
    <name type="scientific">Photobacterium kishitanii</name>
    <dbReference type="NCBI Taxonomy" id="318456"/>
    <lineage>
        <taxon>Bacteria</taxon>
        <taxon>Pseudomonadati</taxon>
        <taxon>Pseudomonadota</taxon>
        <taxon>Gammaproteobacteria</taxon>
        <taxon>Vibrionales</taxon>
        <taxon>Vibrionaceae</taxon>
        <taxon>Photobacterium</taxon>
    </lineage>
</organism>
<evidence type="ECO:0000256" key="1">
    <source>
        <dbReference type="SAM" id="MobiDB-lite"/>
    </source>
</evidence>